<dbReference type="Gene3D" id="3.40.960.10">
    <property type="entry name" value="VSR Endonuclease"/>
    <property type="match status" value="1"/>
</dbReference>
<evidence type="ECO:0000259" key="2">
    <source>
        <dbReference type="Pfam" id="PF14311"/>
    </source>
</evidence>
<reference evidence="3 4" key="1">
    <citation type="submission" date="2021-02" db="EMBL/GenBank/DDBJ databases">
        <title>Cotonvirus japonicus, which uses Golgi apparatus of host cells for its virion factory, phylogenetically links tailed tupanvirus and icosahedral mimivirus.</title>
        <authorList>
            <person name="Takahashi H."/>
            <person name="Fukaya S."/>
            <person name="Song C."/>
            <person name="Murata K."/>
            <person name="Takemura M."/>
        </authorList>
    </citation>
    <scope>NUCLEOTIDE SEQUENCE [LARGE SCALE GENOMIC DNA]</scope>
</reference>
<dbReference type="RefSeq" id="YP_010842070.1">
    <property type="nucleotide sequence ID" value="NC_079139.1"/>
</dbReference>
<keyword evidence="4" id="KW-1185">Reference proteome</keyword>
<feature type="domain" description="Treble clef zinc finger" evidence="2">
    <location>
        <begin position="325"/>
        <end position="372"/>
    </location>
</feature>
<feature type="region of interest" description="Disordered" evidence="1">
    <location>
        <begin position="507"/>
        <end position="555"/>
    </location>
</feature>
<evidence type="ECO:0000256" key="1">
    <source>
        <dbReference type="SAM" id="MobiDB-lite"/>
    </source>
</evidence>
<feature type="domain" description="Treble clef zinc finger" evidence="2">
    <location>
        <begin position="103"/>
        <end position="154"/>
    </location>
</feature>
<keyword evidence="3" id="KW-0255">Endonuclease</keyword>
<evidence type="ECO:0000313" key="4">
    <source>
        <dbReference type="Proteomes" id="UP001321479"/>
    </source>
</evidence>
<evidence type="ECO:0000313" key="3">
    <source>
        <dbReference type="EMBL" id="BCS83462.1"/>
    </source>
</evidence>
<dbReference type="Pfam" id="PF14311">
    <property type="entry name" value="DUF4379"/>
    <property type="match status" value="2"/>
</dbReference>
<name>A0ABM7NTG0_9VIRU</name>
<proteinExistence type="predicted"/>
<feature type="compositionally biased region" description="Basic and acidic residues" evidence="1">
    <location>
        <begin position="515"/>
        <end position="541"/>
    </location>
</feature>
<dbReference type="EMBL" id="AP024483">
    <property type="protein sequence ID" value="BCS83462.1"/>
    <property type="molecule type" value="Genomic_DNA"/>
</dbReference>
<dbReference type="InterPro" id="IPR025487">
    <property type="entry name" value="DUF4379"/>
</dbReference>
<dbReference type="Proteomes" id="UP001321479">
    <property type="component" value="Segment"/>
</dbReference>
<keyword evidence="3" id="KW-0540">Nuclease</keyword>
<keyword evidence="3" id="KW-0378">Hydrolase</keyword>
<accession>A0ABM7NTG0</accession>
<protein>
    <submittedName>
        <fullName evidence="3">Restriction endonuclease</fullName>
    </submittedName>
</protein>
<sequence>MKCDKKNKQLCSKETCKVCFEKSFASHPKSKFWSDKNEISPREVMLGSSKKLKFDCECGHEIEMRLCDVKMGKWCVFCNNQKICHSKKCESCYKKSLASHPKAKFWSDKNEILPREITLGSAKKFKFDCKCGHEIEMCPNSIERGRWCAFCANKALCGSMDCETCISKSFFYHEKAEYWSEDNEYTSMEVFNKSGKKCIFDCVCGHTFEMGLNSIGKNRWCPYCANQKLCGNKFCDTCHNKSFASHPKAIFWSNKNDCNPREVFKKSGKKYMFDCVCGHLFKIQLCSISLDKWCSYCGSHTLCDKKNCDPCYKKSFASYPKSLYWADENDCGPRDVFKGSHKKYKFVCENGHEFESMLAFISRGVWCPKCMNKTEQKLYKWLSKHYVGVIQQAKFNWCMKKNHLPFDFAIEDLKILIELDGEQHFTQVQNWTSPDSTQENDIFKTIQANKNSYTIIRLLQDDVWNDKIDWKHKLTEYLHTRKSPTCIYIASDPDKYNIHKQLLSVANKIKPKSQSKTEKSRKSLSKTEKSRKSQSKTEKSRKSQSKTTKFKYVEV</sequence>
<dbReference type="GO" id="GO:0004519">
    <property type="term" value="F:endonuclease activity"/>
    <property type="evidence" value="ECO:0007669"/>
    <property type="project" value="UniProtKB-KW"/>
</dbReference>
<dbReference type="GeneID" id="80558667"/>
<organism evidence="3 4">
    <name type="scientific">Cotonvirus japonicus</name>
    <dbReference type="NCBI Taxonomy" id="2811091"/>
    <lineage>
        <taxon>Viruses</taxon>
        <taxon>Varidnaviria</taxon>
        <taxon>Bamfordvirae</taxon>
        <taxon>Nucleocytoviricota</taxon>
        <taxon>Megaviricetes</taxon>
        <taxon>Imitervirales</taxon>
        <taxon>Mimiviridae</taxon>
        <taxon>Megamimivirinae</taxon>
        <taxon>Cotonvirus</taxon>
        <taxon>Cotonvirus japonicum</taxon>
    </lineage>
</organism>